<dbReference type="RefSeq" id="WP_169629878.1">
    <property type="nucleotide sequence ID" value="NZ_JABCMA010000922.1"/>
</dbReference>
<feature type="non-terminal residue" evidence="2">
    <location>
        <position position="157"/>
    </location>
</feature>
<evidence type="ECO:0000313" key="2">
    <source>
        <dbReference type="EMBL" id="NMR77627.1"/>
    </source>
</evidence>
<feature type="non-terminal residue" evidence="2">
    <location>
        <position position="1"/>
    </location>
</feature>
<dbReference type="PANTHER" id="PTHR46663:SF2">
    <property type="entry name" value="GGDEF DOMAIN-CONTAINING PROTEIN"/>
    <property type="match status" value="1"/>
</dbReference>
<dbReference type="SMART" id="SM00267">
    <property type="entry name" value="GGDEF"/>
    <property type="match status" value="1"/>
</dbReference>
<dbReference type="NCBIfam" id="TIGR00254">
    <property type="entry name" value="GGDEF"/>
    <property type="match status" value="1"/>
</dbReference>
<dbReference type="PANTHER" id="PTHR46663">
    <property type="entry name" value="DIGUANYLATE CYCLASE DGCT-RELATED"/>
    <property type="match status" value="1"/>
</dbReference>
<dbReference type="CDD" id="cd01949">
    <property type="entry name" value="GGDEF"/>
    <property type="match status" value="1"/>
</dbReference>
<proteinExistence type="predicted"/>
<dbReference type="InterPro" id="IPR000160">
    <property type="entry name" value="GGDEF_dom"/>
</dbReference>
<name>A0A7Y0N266_VIBAL</name>
<accession>A0A7Y0N266</accession>
<dbReference type="SUPFAM" id="SSF55073">
    <property type="entry name" value="Nucleotide cyclase"/>
    <property type="match status" value="1"/>
</dbReference>
<dbReference type="InterPro" id="IPR043128">
    <property type="entry name" value="Rev_trsase/Diguanyl_cyclase"/>
</dbReference>
<reference evidence="2 3" key="1">
    <citation type="submission" date="2020-04" db="EMBL/GenBank/DDBJ databases">
        <title>Whole-genome sequencing of Vibrio spp. from China reveals different genetic environments of blaCTX-M-14 among diverse lineages.</title>
        <authorList>
            <person name="Zheng Z."/>
            <person name="Ye L."/>
            <person name="Chen S."/>
        </authorList>
    </citation>
    <scope>NUCLEOTIDE SEQUENCE [LARGE SCALE GENOMIC DNA]</scope>
    <source>
        <strain evidence="2 3">Vb1636</strain>
    </source>
</reference>
<sequence>VKCEDNGFYDLVIILTDLSNAKEMERLEYLAHHDALTGLANRSKFHLELEDLVQRSGYQRDEFAVLYLDPDGFKEINDTYGHDAGDEVLKRVADRLTSATRHSDLIARLSGDEFVMLVNPANQKVVTRIAEQLLESICAPIEYKGNELKVGVSIGVK</sequence>
<dbReference type="Gene3D" id="3.30.70.270">
    <property type="match status" value="1"/>
</dbReference>
<evidence type="ECO:0000259" key="1">
    <source>
        <dbReference type="PROSITE" id="PS50887"/>
    </source>
</evidence>
<feature type="domain" description="GGDEF" evidence="1">
    <location>
        <begin position="61"/>
        <end position="157"/>
    </location>
</feature>
<protein>
    <submittedName>
        <fullName evidence="2">GGDEF domain-containing protein</fullName>
    </submittedName>
</protein>
<dbReference type="Pfam" id="PF00990">
    <property type="entry name" value="GGDEF"/>
    <property type="match status" value="1"/>
</dbReference>
<dbReference type="EMBL" id="JABCMA010000922">
    <property type="protein sequence ID" value="NMR77627.1"/>
    <property type="molecule type" value="Genomic_DNA"/>
</dbReference>
<organism evidence="2 3">
    <name type="scientific">Vibrio alginolyticus</name>
    <dbReference type="NCBI Taxonomy" id="663"/>
    <lineage>
        <taxon>Bacteria</taxon>
        <taxon>Pseudomonadati</taxon>
        <taxon>Pseudomonadota</taxon>
        <taxon>Gammaproteobacteria</taxon>
        <taxon>Vibrionales</taxon>
        <taxon>Vibrionaceae</taxon>
        <taxon>Vibrio</taxon>
    </lineage>
</organism>
<dbReference type="AlphaFoldDB" id="A0A7Y0N266"/>
<dbReference type="Proteomes" id="UP000565155">
    <property type="component" value="Unassembled WGS sequence"/>
</dbReference>
<comment type="caution">
    <text evidence="2">The sequence shown here is derived from an EMBL/GenBank/DDBJ whole genome shotgun (WGS) entry which is preliminary data.</text>
</comment>
<evidence type="ECO:0000313" key="3">
    <source>
        <dbReference type="Proteomes" id="UP000565155"/>
    </source>
</evidence>
<dbReference type="PROSITE" id="PS50887">
    <property type="entry name" value="GGDEF"/>
    <property type="match status" value="1"/>
</dbReference>
<gene>
    <name evidence="2" type="ORF">HKB35_29035</name>
</gene>
<dbReference type="InterPro" id="IPR052163">
    <property type="entry name" value="DGC-Regulatory_Protein"/>
</dbReference>
<dbReference type="InterPro" id="IPR029787">
    <property type="entry name" value="Nucleotide_cyclase"/>
</dbReference>